<sequence length="309" mass="33806">MPSSSLSDVWRACFPHRPHPDVAPAGEGDSCRALLAEHTWLFLFAKHPLASECLDRVARVLPLLAGDSPLPIPAVEYHGHLAGLAYVGYRCLPGTELTAERFAALAPGQRQALAGTLGAFVGHLHAFDPAEAARLGVPSSEYPFAMQEDELLPGSAEELYRQDLGAFASWPEAEKALVGGLEDRLAEYLRLTRASAQPLVLLHGEVSTDHVLYGPHTGRPTGIIDFNGMIVGRPARDFLYLYGEYGPDFAAEVLRLYGRLPLGEALEELRFLHLWHVLARLLWAVKYGYTTRAGMLQGQLRILLAEAVP</sequence>
<dbReference type="Gene3D" id="3.30.200.20">
    <property type="entry name" value="Phosphorylase Kinase, domain 1"/>
    <property type="match status" value="1"/>
</dbReference>
<accession>A0A2I9CXL7</accession>
<dbReference type="Pfam" id="PF01636">
    <property type="entry name" value="APH"/>
    <property type="match status" value="1"/>
</dbReference>
<keyword evidence="3" id="KW-1185">Reference proteome</keyword>
<evidence type="ECO:0000313" key="2">
    <source>
        <dbReference type="EMBL" id="GBF06829.1"/>
    </source>
</evidence>
<reference evidence="3" key="1">
    <citation type="submission" date="2018-01" db="EMBL/GenBank/DDBJ databases">
        <title>Draft Genome Sequence of the Radioresistant Bacterium Deinococcus aerius TR0125, Isolated from the Higher Atmosphere above Japan.</title>
        <authorList>
            <person name="Satoh K."/>
            <person name="Arai H."/>
            <person name="Sanzen T."/>
            <person name="Kawaguchi Y."/>
            <person name="Hayashi H."/>
            <person name="Yokobori S."/>
            <person name="Yamagishi A."/>
            <person name="Oono Y."/>
            <person name="Narumi I."/>
        </authorList>
    </citation>
    <scope>NUCLEOTIDE SEQUENCE [LARGE SCALE GENOMIC DNA]</scope>
    <source>
        <strain evidence="3">TR0125</strain>
    </source>
</reference>
<dbReference type="GO" id="GO:0016740">
    <property type="term" value="F:transferase activity"/>
    <property type="evidence" value="ECO:0007669"/>
    <property type="project" value="UniProtKB-KW"/>
</dbReference>
<gene>
    <name evidence="2" type="ORF">DAERI_110011</name>
</gene>
<evidence type="ECO:0000259" key="1">
    <source>
        <dbReference type="Pfam" id="PF01636"/>
    </source>
</evidence>
<protein>
    <submittedName>
        <fullName evidence="2">Aminoglycoside phosphotransferase family protein</fullName>
    </submittedName>
</protein>
<organism evidence="2 3">
    <name type="scientific">Deinococcus aerius</name>
    <dbReference type="NCBI Taxonomy" id="200253"/>
    <lineage>
        <taxon>Bacteria</taxon>
        <taxon>Thermotogati</taxon>
        <taxon>Deinococcota</taxon>
        <taxon>Deinococci</taxon>
        <taxon>Deinococcales</taxon>
        <taxon>Deinococcaceae</taxon>
        <taxon>Deinococcus</taxon>
    </lineage>
</organism>
<dbReference type="InterPro" id="IPR011009">
    <property type="entry name" value="Kinase-like_dom_sf"/>
</dbReference>
<evidence type="ECO:0000313" key="3">
    <source>
        <dbReference type="Proteomes" id="UP000236569"/>
    </source>
</evidence>
<name>A0A2I9CXL7_9DEIO</name>
<comment type="caution">
    <text evidence="2">The sequence shown here is derived from an EMBL/GenBank/DDBJ whole genome shotgun (WGS) entry which is preliminary data.</text>
</comment>
<dbReference type="OrthoDB" id="60975at2"/>
<dbReference type="Gene3D" id="3.90.1200.10">
    <property type="match status" value="1"/>
</dbReference>
<dbReference type="InterPro" id="IPR002575">
    <property type="entry name" value="Aminoglycoside_PTrfase"/>
</dbReference>
<proteinExistence type="predicted"/>
<dbReference type="Proteomes" id="UP000236569">
    <property type="component" value="Unassembled WGS sequence"/>
</dbReference>
<keyword evidence="2" id="KW-0808">Transferase</keyword>
<dbReference type="AlphaFoldDB" id="A0A2I9CXL7"/>
<feature type="domain" description="Aminoglycoside phosphotransferase" evidence="1">
    <location>
        <begin position="45"/>
        <end position="271"/>
    </location>
</feature>
<dbReference type="SUPFAM" id="SSF56112">
    <property type="entry name" value="Protein kinase-like (PK-like)"/>
    <property type="match status" value="1"/>
</dbReference>
<dbReference type="RefSeq" id="WP_103130183.1">
    <property type="nucleotide sequence ID" value="NZ_BFAG01000011.1"/>
</dbReference>
<dbReference type="EMBL" id="BFAG01000011">
    <property type="protein sequence ID" value="GBF06829.1"/>
    <property type="molecule type" value="Genomic_DNA"/>
</dbReference>